<evidence type="ECO:0000313" key="1">
    <source>
        <dbReference type="EMBL" id="KAI0065434.1"/>
    </source>
</evidence>
<accession>A0ACB8T9D3</accession>
<reference evidence="1" key="1">
    <citation type="submission" date="2021-03" db="EMBL/GenBank/DDBJ databases">
        <authorList>
            <consortium name="DOE Joint Genome Institute"/>
            <person name="Ahrendt S."/>
            <person name="Looney B.P."/>
            <person name="Miyauchi S."/>
            <person name="Morin E."/>
            <person name="Drula E."/>
            <person name="Courty P.E."/>
            <person name="Chicoki N."/>
            <person name="Fauchery L."/>
            <person name="Kohler A."/>
            <person name="Kuo A."/>
            <person name="Labutti K."/>
            <person name="Pangilinan J."/>
            <person name="Lipzen A."/>
            <person name="Riley R."/>
            <person name="Andreopoulos W."/>
            <person name="He G."/>
            <person name="Johnson J."/>
            <person name="Barry K.W."/>
            <person name="Grigoriev I.V."/>
            <person name="Nagy L."/>
            <person name="Hibbett D."/>
            <person name="Henrissat B."/>
            <person name="Matheny P.B."/>
            <person name="Labbe J."/>
            <person name="Martin F."/>
        </authorList>
    </citation>
    <scope>NUCLEOTIDE SEQUENCE</scope>
    <source>
        <strain evidence="1">HHB10654</strain>
    </source>
</reference>
<reference evidence="1" key="2">
    <citation type="journal article" date="2022" name="New Phytol.">
        <title>Evolutionary transition to the ectomycorrhizal habit in the genomes of a hyperdiverse lineage of mushroom-forming fungi.</title>
        <authorList>
            <person name="Looney B."/>
            <person name="Miyauchi S."/>
            <person name="Morin E."/>
            <person name="Drula E."/>
            <person name="Courty P.E."/>
            <person name="Kohler A."/>
            <person name="Kuo A."/>
            <person name="LaButti K."/>
            <person name="Pangilinan J."/>
            <person name="Lipzen A."/>
            <person name="Riley R."/>
            <person name="Andreopoulos W."/>
            <person name="He G."/>
            <person name="Johnson J."/>
            <person name="Nolan M."/>
            <person name="Tritt A."/>
            <person name="Barry K.W."/>
            <person name="Grigoriev I.V."/>
            <person name="Nagy L.G."/>
            <person name="Hibbett D."/>
            <person name="Henrissat B."/>
            <person name="Matheny P.B."/>
            <person name="Labbe J."/>
            <person name="Martin F.M."/>
        </authorList>
    </citation>
    <scope>NUCLEOTIDE SEQUENCE</scope>
    <source>
        <strain evidence="1">HHB10654</strain>
    </source>
</reference>
<sequence>MFSSRQKAEVHIEKQASWLKYPHKLNLYDQPPLEDITVEEFESCAIDRLRVLAEIESSFARNRPFDELKTITLAQCEKYLPMASNTAITVDRDAQRWKDVVGHFVLRLAFCRSEELRRRFVKAELTLFRVRYDNCSPSEIKDFLESRDFGWTQVDGAEKTKYFTQLRALSIQKAAPQQKAPPTDVEHLEEFHKVRWTRVPDLVERRKVFLQGGWAYVPAREQASIVFQEFQSRLENSLEMTAKALPRLDEDTRLIPILENLSQGFLAGVPSEWSAPEGSGEEIRADMIDELSRKHFPMCMRNLHDNLRRDHHLKHFGRLQYGLFLKTLGLSIEEALLFWRRSFSGYTDDQFNKNYKYNIRHSYGLEGRRANYPGKSCQQILTSDQPGSNDSHGCPYRHFSPDNLQTALLSMYASQGLTTADLPEIITTVKAGHYHVACTRVFEITHAMQGVKKGEGIGGGESVTHPNQYTTTSRQIERALVESVKMEVDGDVHMET</sequence>
<comment type="caution">
    <text evidence="1">The sequence shown here is derived from an EMBL/GenBank/DDBJ whole genome shotgun (WGS) entry which is preliminary data.</text>
</comment>
<name>A0ACB8T9D3_9AGAM</name>
<protein>
    <submittedName>
        <fullName evidence="1">DNA primase large subunit</fullName>
    </submittedName>
</protein>
<gene>
    <name evidence="1" type="ORF">BV25DRAFT_1850817</name>
</gene>
<dbReference type="Proteomes" id="UP000814140">
    <property type="component" value="Unassembled WGS sequence"/>
</dbReference>
<proteinExistence type="predicted"/>
<dbReference type="EMBL" id="MU277195">
    <property type="protein sequence ID" value="KAI0065434.1"/>
    <property type="molecule type" value="Genomic_DNA"/>
</dbReference>
<keyword evidence="2" id="KW-1185">Reference proteome</keyword>
<organism evidence="1 2">
    <name type="scientific">Artomyces pyxidatus</name>
    <dbReference type="NCBI Taxonomy" id="48021"/>
    <lineage>
        <taxon>Eukaryota</taxon>
        <taxon>Fungi</taxon>
        <taxon>Dikarya</taxon>
        <taxon>Basidiomycota</taxon>
        <taxon>Agaricomycotina</taxon>
        <taxon>Agaricomycetes</taxon>
        <taxon>Russulales</taxon>
        <taxon>Auriscalpiaceae</taxon>
        <taxon>Artomyces</taxon>
    </lineage>
</organism>
<evidence type="ECO:0000313" key="2">
    <source>
        <dbReference type="Proteomes" id="UP000814140"/>
    </source>
</evidence>